<comment type="subcellular location">
    <subcellularLocation>
        <location evidence="1">Cell membrane</location>
        <topology evidence="1">Multi-pass membrane protein</topology>
    </subcellularLocation>
    <subcellularLocation>
        <location evidence="6">Membrane</location>
        <topology evidence="6">Multi-pass membrane protein</topology>
    </subcellularLocation>
</comment>
<dbReference type="EMBL" id="CP048711">
    <property type="protein sequence ID" value="QIB65470.1"/>
    <property type="molecule type" value="Genomic_DNA"/>
</dbReference>
<keyword evidence="6" id="KW-0653">Protein transport</keyword>
<feature type="transmembrane region" description="Helical" evidence="7">
    <location>
        <begin position="20"/>
        <end position="37"/>
    </location>
</feature>
<dbReference type="PANTHER" id="PTHR30625:SF18">
    <property type="entry name" value="TONB2 ENERGY TRANSDUCTION SYSTEM INNER MEMBRANE COMPONENT EXBB"/>
    <property type="match status" value="1"/>
</dbReference>
<evidence type="ECO:0000256" key="7">
    <source>
        <dbReference type="SAM" id="Phobius"/>
    </source>
</evidence>
<name>A0A6C0U047_9GAMM</name>
<keyword evidence="10" id="KW-1185">Reference proteome</keyword>
<evidence type="ECO:0000256" key="6">
    <source>
        <dbReference type="RuleBase" id="RU004057"/>
    </source>
</evidence>
<dbReference type="InterPro" id="IPR050790">
    <property type="entry name" value="ExbB/TolQ_transport"/>
</dbReference>
<evidence type="ECO:0000256" key="5">
    <source>
        <dbReference type="ARBA" id="ARBA00023136"/>
    </source>
</evidence>
<dbReference type="KEGG" id="kim:G3T16_08710"/>
<dbReference type="GO" id="GO:0017038">
    <property type="term" value="P:protein import"/>
    <property type="evidence" value="ECO:0007669"/>
    <property type="project" value="TreeGrafter"/>
</dbReference>
<organism evidence="9 10">
    <name type="scientific">Kineobactrum salinum</name>
    <dbReference type="NCBI Taxonomy" id="2708301"/>
    <lineage>
        <taxon>Bacteria</taxon>
        <taxon>Pseudomonadati</taxon>
        <taxon>Pseudomonadota</taxon>
        <taxon>Gammaproteobacteria</taxon>
        <taxon>Cellvibrionales</taxon>
        <taxon>Halieaceae</taxon>
        <taxon>Kineobactrum</taxon>
    </lineage>
</organism>
<evidence type="ECO:0000313" key="9">
    <source>
        <dbReference type="EMBL" id="QIB65470.1"/>
    </source>
</evidence>
<evidence type="ECO:0000259" key="8">
    <source>
        <dbReference type="Pfam" id="PF01618"/>
    </source>
</evidence>
<proteinExistence type="inferred from homology"/>
<accession>A0A6C0U047</accession>
<dbReference type="PANTHER" id="PTHR30625">
    <property type="entry name" value="PROTEIN TOLQ"/>
    <property type="match status" value="1"/>
</dbReference>
<evidence type="ECO:0000256" key="2">
    <source>
        <dbReference type="ARBA" id="ARBA00022475"/>
    </source>
</evidence>
<sequence length="175" mass="19640">MYWFDSAYEAVARFMDMGGNVLWLIAILLFFMWMLIFERVWYFKAGWKNDAAHAISTWEGRSERRSWEAHQIREKLISEARQKINQYLPVIKTMVALCPLLGLLGTVTGMIEVFNIMAVTGGGDAKSMAGGVSRATIPTMAGMVAALSGVFANTYVTRVATRESEFLVDNLTTDH</sequence>
<evidence type="ECO:0000313" key="10">
    <source>
        <dbReference type="Proteomes" id="UP000477680"/>
    </source>
</evidence>
<keyword evidence="5 7" id="KW-0472">Membrane</keyword>
<feature type="transmembrane region" description="Helical" evidence="7">
    <location>
        <begin position="94"/>
        <end position="117"/>
    </location>
</feature>
<reference evidence="9 10" key="1">
    <citation type="submission" date="2020-02" db="EMBL/GenBank/DDBJ databases">
        <title>Genome sequencing for Kineobactrum sp. M2.</title>
        <authorList>
            <person name="Park S.-J."/>
        </authorList>
    </citation>
    <scope>NUCLEOTIDE SEQUENCE [LARGE SCALE GENOMIC DNA]</scope>
    <source>
        <strain evidence="9 10">M2</strain>
    </source>
</reference>
<dbReference type="GO" id="GO:0005886">
    <property type="term" value="C:plasma membrane"/>
    <property type="evidence" value="ECO:0007669"/>
    <property type="project" value="UniProtKB-SubCell"/>
</dbReference>
<keyword evidence="2" id="KW-1003">Cell membrane</keyword>
<keyword evidence="6" id="KW-0813">Transport</keyword>
<dbReference type="Pfam" id="PF01618">
    <property type="entry name" value="MotA_ExbB"/>
    <property type="match status" value="1"/>
</dbReference>
<evidence type="ECO:0000256" key="4">
    <source>
        <dbReference type="ARBA" id="ARBA00022989"/>
    </source>
</evidence>
<dbReference type="Proteomes" id="UP000477680">
    <property type="component" value="Chromosome"/>
</dbReference>
<dbReference type="InterPro" id="IPR002898">
    <property type="entry name" value="MotA_ExbB_proton_chnl"/>
</dbReference>
<keyword evidence="4 7" id="KW-1133">Transmembrane helix</keyword>
<comment type="similarity">
    <text evidence="6">Belongs to the exbB/tolQ family.</text>
</comment>
<keyword evidence="3 7" id="KW-0812">Transmembrane</keyword>
<dbReference type="AlphaFoldDB" id="A0A6C0U047"/>
<evidence type="ECO:0000256" key="1">
    <source>
        <dbReference type="ARBA" id="ARBA00004651"/>
    </source>
</evidence>
<dbReference type="RefSeq" id="WP_163494715.1">
    <property type="nucleotide sequence ID" value="NZ_CP048711.1"/>
</dbReference>
<feature type="transmembrane region" description="Helical" evidence="7">
    <location>
        <begin position="137"/>
        <end position="156"/>
    </location>
</feature>
<gene>
    <name evidence="9" type="ORF">G3T16_08710</name>
</gene>
<evidence type="ECO:0000256" key="3">
    <source>
        <dbReference type="ARBA" id="ARBA00022692"/>
    </source>
</evidence>
<protein>
    <submittedName>
        <fullName evidence="9">MotA/TolQ/ExbB proton channel family protein</fullName>
    </submittedName>
</protein>
<feature type="domain" description="MotA/TolQ/ExbB proton channel" evidence="8">
    <location>
        <begin position="61"/>
        <end position="164"/>
    </location>
</feature>